<dbReference type="EMBL" id="CP012342">
    <property type="protein sequence ID" value="AKV58623.1"/>
    <property type="molecule type" value="Genomic_DNA"/>
</dbReference>
<protein>
    <submittedName>
        <fullName evidence="4">Nucleoside hydrolase</fullName>
    </submittedName>
</protein>
<dbReference type="GO" id="GO:0005829">
    <property type="term" value="C:cytosol"/>
    <property type="evidence" value="ECO:0007669"/>
    <property type="project" value="TreeGrafter"/>
</dbReference>
<dbReference type="AlphaFoldDB" id="A0A0K1RB49"/>
<evidence type="ECO:0000313" key="5">
    <source>
        <dbReference type="Proteomes" id="UP000060016"/>
    </source>
</evidence>
<accession>A0A0K1RB49</accession>
<dbReference type="InterPro" id="IPR001910">
    <property type="entry name" value="Inosine/uridine_hydrolase_dom"/>
</dbReference>
<sequence>MQRVILDCDPGIDDTFALIYLSAANHAGQLELDCVTTSAGNVSAAQCAQNAAFVLAQCGLRTIPIAAGCESPLQWPLTTTPETHGETGLGYVEAPKRHVEDDWQELWIDAIERGTDDLHLIVTGPMTNLAVFAHQHPAHFARLKHITVMGGAVNYPGNTTPNAEWNFWVDPHAANEVFRVANTPITLCPLNVTEQMWLAPERLEAIVKLLGTQPIAQNLKEIVRFYFEFHQDVGEGYGAQIHDLLTVLVALDRVPATTEPAYLQVEADSELMRGAVSADIKGIFEHAPNAAVLTSSDIDAAWAEFERSCRVHTRFAVGDPTLAAGYHRKAED</sequence>
<gene>
    <name evidence="4" type="ORF">AK829_04910</name>
</gene>
<feature type="domain" description="Inosine/uridine-preferring nucleoside hydrolase" evidence="3">
    <location>
        <begin position="4"/>
        <end position="302"/>
    </location>
</feature>
<organism evidence="4 5">
    <name type="scientific">Corynebacterium riegelii</name>
    <dbReference type="NCBI Taxonomy" id="156976"/>
    <lineage>
        <taxon>Bacteria</taxon>
        <taxon>Bacillati</taxon>
        <taxon>Actinomycetota</taxon>
        <taxon>Actinomycetes</taxon>
        <taxon>Mycobacteriales</taxon>
        <taxon>Corynebacteriaceae</taxon>
        <taxon>Corynebacterium</taxon>
    </lineage>
</organism>
<dbReference type="PANTHER" id="PTHR12304:SF4">
    <property type="entry name" value="URIDINE NUCLEOSIDASE"/>
    <property type="match status" value="1"/>
</dbReference>
<dbReference type="PANTHER" id="PTHR12304">
    <property type="entry name" value="INOSINE-URIDINE PREFERRING NUCLEOSIDE HYDROLASE"/>
    <property type="match status" value="1"/>
</dbReference>
<proteinExistence type="predicted"/>
<keyword evidence="2" id="KW-0326">Glycosidase</keyword>
<dbReference type="Pfam" id="PF01156">
    <property type="entry name" value="IU_nuc_hydro"/>
    <property type="match status" value="1"/>
</dbReference>
<dbReference type="Proteomes" id="UP000060016">
    <property type="component" value="Chromosome"/>
</dbReference>
<dbReference type="PATRIC" id="fig|156976.3.peg.975"/>
<dbReference type="GO" id="GO:0008477">
    <property type="term" value="F:purine nucleosidase activity"/>
    <property type="evidence" value="ECO:0007669"/>
    <property type="project" value="TreeGrafter"/>
</dbReference>
<dbReference type="Gene3D" id="3.90.245.10">
    <property type="entry name" value="Ribonucleoside hydrolase-like"/>
    <property type="match status" value="1"/>
</dbReference>
<dbReference type="GO" id="GO:0006152">
    <property type="term" value="P:purine nucleoside catabolic process"/>
    <property type="evidence" value="ECO:0007669"/>
    <property type="project" value="TreeGrafter"/>
</dbReference>
<dbReference type="InterPro" id="IPR023186">
    <property type="entry name" value="IUNH"/>
</dbReference>
<dbReference type="RefSeq" id="WP_052204770.1">
    <property type="nucleotide sequence ID" value="NZ_CP012342.1"/>
</dbReference>
<name>A0A0K1RB49_9CORY</name>
<dbReference type="SUPFAM" id="SSF53590">
    <property type="entry name" value="Nucleoside hydrolase"/>
    <property type="match status" value="1"/>
</dbReference>
<dbReference type="KEGG" id="crie:AK829_04910"/>
<evidence type="ECO:0000313" key="4">
    <source>
        <dbReference type="EMBL" id="AKV58623.1"/>
    </source>
</evidence>
<evidence type="ECO:0000259" key="3">
    <source>
        <dbReference type="Pfam" id="PF01156"/>
    </source>
</evidence>
<reference evidence="4 5" key="1">
    <citation type="submission" date="2015-08" db="EMBL/GenBank/DDBJ databases">
        <authorList>
            <person name="Babu N.S."/>
            <person name="Beckwith C.J."/>
            <person name="Beseler K.G."/>
            <person name="Brison A."/>
            <person name="Carone J.V."/>
            <person name="Caskin T.P."/>
            <person name="Diamond M."/>
            <person name="Durham M.E."/>
            <person name="Foxe J.M."/>
            <person name="Go M."/>
            <person name="Henderson B.A."/>
            <person name="Jones I.B."/>
            <person name="McGettigan J.A."/>
            <person name="Micheletti S.J."/>
            <person name="Nasrallah M.E."/>
            <person name="Ortiz D."/>
            <person name="Piller C.R."/>
            <person name="Privatt S.R."/>
            <person name="Schneider S.L."/>
            <person name="Sharp S."/>
            <person name="Smith T.C."/>
            <person name="Stanton J.D."/>
            <person name="Ullery H.E."/>
            <person name="Wilson R.J."/>
            <person name="Serrano M.G."/>
            <person name="Buck G."/>
            <person name="Lee V."/>
            <person name="Wang Y."/>
            <person name="Carvalho R."/>
            <person name="Voegtly L."/>
            <person name="Shi R."/>
            <person name="Duckworth R."/>
            <person name="Johnson A."/>
            <person name="Loviza R."/>
            <person name="Walstead R."/>
            <person name="Shah Z."/>
            <person name="Kiflezghi M."/>
            <person name="Wade K."/>
            <person name="Ball S.L."/>
            <person name="Bradley K.W."/>
            <person name="Asai D.J."/>
            <person name="Bowman C.A."/>
            <person name="Russell D.A."/>
            <person name="Pope W.H."/>
            <person name="Jacobs-Sera D."/>
            <person name="Hendrix R.W."/>
            <person name="Hatfull G.F."/>
        </authorList>
    </citation>
    <scope>NUCLEOTIDE SEQUENCE [LARGE SCALE GENOMIC DNA]</scope>
    <source>
        <strain evidence="4 5">PUDD_83A45</strain>
    </source>
</reference>
<evidence type="ECO:0000256" key="1">
    <source>
        <dbReference type="ARBA" id="ARBA00022801"/>
    </source>
</evidence>
<keyword evidence="1 4" id="KW-0378">Hydrolase</keyword>
<evidence type="ECO:0000256" key="2">
    <source>
        <dbReference type="ARBA" id="ARBA00023295"/>
    </source>
</evidence>
<dbReference type="InterPro" id="IPR036452">
    <property type="entry name" value="Ribo_hydro-like"/>
</dbReference>
<dbReference type="STRING" id="156976.AK829_04910"/>
<keyword evidence="5" id="KW-1185">Reference proteome</keyword>